<feature type="compositionally biased region" description="Acidic residues" evidence="1">
    <location>
        <begin position="23"/>
        <end position="34"/>
    </location>
</feature>
<dbReference type="Pfam" id="PF12752">
    <property type="entry name" value="SUZ"/>
    <property type="match status" value="1"/>
</dbReference>
<reference evidence="3" key="1">
    <citation type="submission" date="2020-11" db="EMBL/GenBank/DDBJ databases">
        <authorList>
            <consortium name="DOE Joint Genome Institute"/>
            <person name="Ahrendt S."/>
            <person name="Riley R."/>
            <person name="Andreopoulos W."/>
            <person name="Labutti K."/>
            <person name="Pangilinan J."/>
            <person name="Ruiz-Duenas F.J."/>
            <person name="Barrasa J.M."/>
            <person name="Sanchez-Garcia M."/>
            <person name="Camarero S."/>
            <person name="Miyauchi S."/>
            <person name="Serrano A."/>
            <person name="Linde D."/>
            <person name="Babiker R."/>
            <person name="Drula E."/>
            <person name="Ayuso-Fernandez I."/>
            <person name="Pacheco R."/>
            <person name="Padilla G."/>
            <person name="Ferreira P."/>
            <person name="Barriuso J."/>
            <person name="Kellner H."/>
            <person name="Castanera R."/>
            <person name="Alfaro M."/>
            <person name="Ramirez L."/>
            <person name="Pisabarro A.G."/>
            <person name="Kuo A."/>
            <person name="Tritt A."/>
            <person name="Lipzen A."/>
            <person name="He G."/>
            <person name="Yan M."/>
            <person name="Ng V."/>
            <person name="Cullen D."/>
            <person name="Martin F."/>
            <person name="Rosso M.-N."/>
            <person name="Henrissat B."/>
            <person name="Hibbett D."/>
            <person name="Martinez A.T."/>
            <person name="Grigoriev I.V."/>
        </authorList>
    </citation>
    <scope>NUCLEOTIDE SEQUENCE</scope>
    <source>
        <strain evidence="3">CBS 506.95</strain>
    </source>
</reference>
<sequence length="192" mass="20685">MASSSGSASKNFTKATKSAAVCDDWEAEEDEEEADPRSVELQNKRIWEEANSRESRPMPAVVMSRGTSTSASLPTLPLNQPPAVRILKRPSGSPSQSSTNANTSAGDTLQDREARYQAARHRIFGTSVPYASPASSSNSLPMQRVIREPRGPEALGDQPNTVNKGFRERKGPSKISSLRSPETQALSDVGLT</sequence>
<dbReference type="PROSITE" id="PS51673">
    <property type="entry name" value="SUZ"/>
    <property type="match status" value="1"/>
</dbReference>
<protein>
    <recommendedName>
        <fullName evidence="2">SUZ domain-containing protein</fullName>
    </recommendedName>
</protein>
<gene>
    <name evidence="3" type="ORF">CPB83DRAFT_774915</name>
</gene>
<proteinExistence type="predicted"/>
<evidence type="ECO:0000256" key="1">
    <source>
        <dbReference type="SAM" id="MobiDB-lite"/>
    </source>
</evidence>
<dbReference type="InterPro" id="IPR024771">
    <property type="entry name" value="SUZ"/>
</dbReference>
<dbReference type="OrthoDB" id="5373615at2759"/>
<feature type="region of interest" description="Disordered" evidence="1">
    <location>
        <begin position="126"/>
        <end position="192"/>
    </location>
</feature>
<comment type="caution">
    <text evidence="3">The sequence shown here is derived from an EMBL/GenBank/DDBJ whole genome shotgun (WGS) entry which is preliminary data.</text>
</comment>
<name>A0A9P6E7B7_9AGAR</name>
<feature type="region of interest" description="Disordered" evidence="1">
    <location>
        <begin position="1"/>
        <end position="114"/>
    </location>
</feature>
<feature type="domain" description="SUZ" evidence="2">
    <location>
        <begin position="57"/>
        <end position="128"/>
    </location>
</feature>
<evidence type="ECO:0000313" key="4">
    <source>
        <dbReference type="Proteomes" id="UP000807306"/>
    </source>
</evidence>
<dbReference type="Proteomes" id="UP000807306">
    <property type="component" value="Unassembled WGS sequence"/>
</dbReference>
<dbReference type="PANTHER" id="PTHR31796">
    <property type="entry name" value="SUZ DOMAIN-CONTAINING PROTEIN 1"/>
    <property type="match status" value="1"/>
</dbReference>
<feature type="compositionally biased region" description="Polar residues" evidence="1">
    <location>
        <begin position="174"/>
        <end position="186"/>
    </location>
</feature>
<accession>A0A9P6E7B7</accession>
<dbReference type="InterPro" id="IPR039228">
    <property type="entry name" value="SZRD1"/>
</dbReference>
<feature type="compositionally biased region" description="Basic and acidic residues" evidence="1">
    <location>
        <begin position="35"/>
        <end position="56"/>
    </location>
</feature>
<feature type="compositionally biased region" description="Polar residues" evidence="1">
    <location>
        <begin position="92"/>
        <end position="107"/>
    </location>
</feature>
<organism evidence="3 4">
    <name type="scientific">Crepidotus variabilis</name>
    <dbReference type="NCBI Taxonomy" id="179855"/>
    <lineage>
        <taxon>Eukaryota</taxon>
        <taxon>Fungi</taxon>
        <taxon>Dikarya</taxon>
        <taxon>Basidiomycota</taxon>
        <taxon>Agaricomycotina</taxon>
        <taxon>Agaricomycetes</taxon>
        <taxon>Agaricomycetidae</taxon>
        <taxon>Agaricales</taxon>
        <taxon>Agaricineae</taxon>
        <taxon>Crepidotaceae</taxon>
        <taxon>Crepidotus</taxon>
    </lineage>
</organism>
<keyword evidence="4" id="KW-1185">Reference proteome</keyword>
<dbReference type="EMBL" id="MU157910">
    <property type="protein sequence ID" value="KAF9523810.1"/>
    <property type="molecule type" value="Genomic_DNA"/>
</dbReference>
<evidence type="ECO:0000259" key="2">
    <source>
        <dbReference type="PROSITE" id="PS51673"/>
    </source>
</evidence>
<evidence type="ECO:0000313" key="3">
    <source>
        <dbReference type="EMBL" id="KAF9523810.1"/>
    </source>
</evidence>
<feature type="compositionally biased region" description="Polar residues" evidence="1">
    <location>
        <begin position="1"/>
        <end position="16"/>
    </location>
</feature>
<dbReference type="AlphaFoldDB" id="A0A9P6E7B7"/>
<dbReference type="PANTHER" id="PTHR31796:SF2">
    <property type="entry name" value="SUZ DOMAIN-CONTAINING PROTEIN 1"/>
    <property type="match status" value="1"/>
</dbReference>